<dbReference type="Proteomes" id="UP000616346">
    <property type="component" value="Unassembled WGS sequence"/>
</dbReference>
<proteinExistence type="predicted"/>
<evidence type="ECO:0000313" key="1">
    <source>
        <dbReference type="EMBL" id="MBD8002985.1"/>
    </source>
</evidence>
<name>A0ABR8VE41_9BACT</name>
<dbReference type="EMBL" id="JACSPQ010000017">
    <property type="protein sequence ID" value="MBD8002985.1"/>
    <property type="molecule type" value="Genomic_DNA"/>
</dbReference>
<protein>
    <submittedName>
        <fullName evidence="1">Uncharacterized protein</fullName>
    </submittedName>
</protein>
<organism evidence="1 2">
    <name type="scientific">Phocaeicola faecium</name>
    <dbReference type="NCBI Taxonomy" id="2762213"/>
    <lineage>
        <taxon>Bacteria</taxon>
        <taxon>Pseudomonadati</taxon>
        <taxon>Bacteroidota</taxon>
        <taxon>Bacteroidia</taxon>
        <taxon>Bacteroidales</taxon>
        <taxon>Bacteroidaceae</taxon>
        <taxon>Phocaeicola</taxon>
    </lineage>
</organism>
<comment type="caution">
    <text evidence="1">The sequence shown here is derived from an EMBL/GenBank/DDBJ whole genome shotgun (WGS) entry which is preliminary data.</text>
</comment>
<dbReference type="RefSeq" id="WP_191710656.1">
    <property type="nucleotide sequence ID" value="NZ_JACSPQ010000017.1"/>
</dbReference>
<sequence length="129" mass="14633">MEKKAYVKPSLESETFVPSAYCAICFKIACEAMGDDKFDSRCEHTLKGCGTADHQAIRENSNGNLSMWENSVDQGWLRCDVTSPNPFTWENIQRNGNQVIWRTYAKNGDGRVWTHYGHAYRDQSTSNAS</sequence>
<keyword evidence="2" id="KW-1185">Reference proteome</keyword>
<reference evidence="1 2" key="1">
    <citation type="submission" date="2020-08" db="EMBL/GenBank/DDBJ databases">
        <title>A Genomic Blueprint of the Chicken Gut Microbiome.</title>
        <authorList>
            <person name="Gilroy R."/>
            <person name="Ravi A."/>
            <person name="Getino M."/>
            <person name="Pursley I."/>
            <person name="Horton D.L."/>
            <person name="Alikhan N.-F."/>
            <person name="Baker D."/>
            <person name="Gharbi K."/>
            <person name="Hall N."/>
            <person name="Watson M."/>
            <person name="Adriaenssens E.M."/>
            <person name="Foster-Nyarko E."/>
            <person name="Jarju S."/>
            <person name="Secka A."/>
            <person name="Antonio M."/>
            <person name="Oren A."/>
            <person name="Chaudhuri R."/>
            <person name="La Ragione R.M."/>
            <person name="Hildebrand F."/>
            <person name="Pallen M.J."/>
        </authorList>
    </citation>
    <scope>NUCLEOTIDE SEQUENCE [LARGE SCALE GENOMIC DNA]</scope>
    <source>
        <strain evidence="1 2">Sa1YUN3</strain>
    </source>
</reference>
<evidence type="ECO:0000313" key="2">
    <source>
        <dbReference type="Proteomes" id="UP000616346"/>
    </source>
</evidence>
<accession>A0ABR8VE41</accession>
<gene>
    <name evidence="1" type="ORF">H9626_12315</name>
</gene>